<organism evidence="6 8">
    <name type="scientific">Streptomyces cavourensis</name>
    <dbReference type="NCBI Taxonomy" id="67258"/>
    <lineage>
        <taxon>Bacteria</taxon>
        <taxon>Bacillati</taxon>
        <taxon>Actinomycetota</taxon>
        <taxon>Actinomycetes</taxon>
        <taxon>Kitasatosporales</taxon>
        <taxon>Streptomycetaceae</taxon>
        <taxon>Streptomyces</taxon>
    </lineage>
</organism>
<reference evidence="6 8" key="1">
    <citation type="submission" date="2018-07" db="EMBL/GenBank/DDBJ databases">
        <title>Complete genome sequence of soil actinomycete Streptomyces cavourensis tj430.</title>
        <authorList>
            <person name="Wang P."/>
            <person name="Huang Y."/>
        </authorList>
    </citation>
    <scope>NUCLEOTIDE SEQUENCE [LARGE SCALE GENOMIC DNA]</scope>
    <source>
        <strain evidence="6 8">TJ430</strain>
    </source>
</reference>
<dbReference type="Pfam" id="PF13439">
    <property type="entry name" value="Glyco_transf_4"/>
    <property type="match status" value="1"/>
</dbReference>
<evidence type="ECO:0000259" key="4">
    <source>
        <dbReference type="Pfam" id="PF00534"/>
    </source>
</evidence>
<dbReference type="Gene3D" id="3.40.50.2000">
    <property type="entry name" value="Glycogen Phosphorylase B"/>
    <property type="match status" value="2"/>
</dbReference>
<keyword evidence="2 7" id="KW-0328">Glycosyltransferase</keyword>
<evidence type="ECO:0000256" key="3">
    <source>
        <dbReference type="ARBA" id="ARBA00022679"/>
    </source>
</evidence>
<dbReference type="InterPro" id="IPR001296">
    <property type="entry name" value="Glyco_trans_1"/>
</dbReference>
<dbReference type="Proteomes" id="UP000253779">
    <property type="component" value="Chromosome"/>
</dbReference>
<gene>
    <name evidence="6" type="ORF">DTW94_31820</name>
    <name evidence="7" type="ORF">NLU04_15520</name>
</gene>
<dbReference type="GO" id="GO:0016757">
    <property type="term" value="F:glycosyltransferase activity"/>
    <property type="evidence" value="ECO:0007669"/>
    <property type="project" value="UniProtKB-KW"/>
</dbReference>
<feature type="domain" description="Glycosyltransferase subfamily 4-like N-terminal" evidence="5">
    <location>
        <begin position="12"/>
        <end position="171"/>
    </location>
</feature>
<reference evidence="7" key="2">
    <citation type="submission" date="2022-07" db="EMBL/GenBank/DDBJ databases">
        <title>Genomic of Streptomyces cavourensis F2.</title>
        <authorList>
            <person name="Hu S."/>
            <person name="Liang W."/>
        </authorList>
    </citation>
    <scope>NUCLEOTIDE SEQUENCE</scope>
    <source>
        <strain evidence="7">F2</strain>
    </source>
</reference>
<sequence length="378" mass="39992">MRALHIITGLGVGGAEQQLRLLLRHLPVECDVVTLTNPGPVADGLRADGVRVVHLGMRGNRDLSAVGRLTRLIRDGRYDLVHTHLYRACVYGRIAARLAGVRAAVATEHSLGRAEIEGRPLTRGIRALYLSTERLGAATVAVSSTVAGRLRDWGVPAERIRLVPNGIDADRFRFDPDRRLAVRAALGIPEGAFVVGGVGRLVPGKRFDVAVRAVAALPGVWLLLAGDGPQAPALRALAARLGAADRIRLLGECGAEGGGPVPGVPALLSAVDTFVSTSREESFGLAAVEALAAGLPVLHDACPAIDDLSAAHAPGATRIAGSPDELTAVLRQRIQACPDRRPPPRAVGHYDIRRSSERLMDVYAYALDTAPPNRRTLS</sequence>
<evidence type="ECO:0000259" key="5">
    <source>
        <dbReference type="Pfam" id="PF13439"/>
    </source>
</evidence>
<keyword evidence="3 7" id="KW-0808">Transferase</keyword>
<dbReference type="EMBL" id="CP030930">
    <property type="protein sequence ID" value="AXI75388.1"/>
    <property type="molecule type" value="Genomic_DNA"/>
</dbReference>
<evidence type="ECO:0000256" key="1">
    <source>
        <dbReference type="ARBA" id="ARBA00021292"/>
    </source>
</evidence>
<evidence type="ECO:0000256" key="2">
    <source>
        <dbReference type="ARBA" id="ARBA00022676"/>
    </source>
</evidence>
<proteinExistence type="predicted"/>
<dbReference type="InterPro" id="IPR028098">
    <property type="entry name" value="Glyco_trans_4-like_N"/>
</dbReference>
<dbReference type="PANTHER" id="PTHR12526">
    <property type="entry name" value="GLYCOSYLTRANSFERASE"/>
    <property type="match status" value="1"/>
</dbReference>
<dbReference type="PANTHER" id="PTHR12526:SF635">
    <property type="entry name" value="GLYCOSYL TRANSFERASE GROUP 1"/>
    <property type="match status" value="1"/>
</dbReference>
<protein>
    <recommendedName>
        <fullName evidence="1">D-inositol 3-phosphate glycosyltransferase</fullName>
    </recommendedName>
</protein>
<evidence type="ECO:0000313" key="9">
    <source>
        <dbReference type="Proteomes" id="UP001058236"/>
    </source>
</evidence>
<dbReference type="Pfam" id="PF00534">
    <property type="entry name" value="Glycos_transf_1"/>
    <property type="match status" value="1"/>
</dbReference>
<dbReference type="Proteomes" id="UP001058236">
    <property type="component" value="Chromosome"/>
</dbReference>
<evidence type="ECO:0000313" key="7">
    <source>
        <dbReference type="EMBL" id="UTR79770.1"/>
    </source>
</evidence>
<dbReference type="EMBL" id="CP101397">
    <property type="protein sequence ID" value="UTR79770.1"/>
    <property type="molecule type" value="Genomic_DNA"/>
</dbReference>
<evidence type="ECO:0000313" key="8">
    <source>
        <dbReference type="Proteomes" id="UP000253779"/>
    </source>
</evidence>
<name>A0AAD0QAH2_9ACTN</name>
<feature type="domain" description="Glycosyl transferase family 1" evidence="4">
    <location>
        <begin position="183"/>
        <end position="331"/>
    </location>
</feature>
<evidence type="ECO:0000313" key="6">
    <source>
        <dbReference type="EMBL" id="AXI75388.1"/>
    </source>
</evidence>
<keyword evidence="9" id="KW-1185">Reference proteome</keyword>
<dbReference type="SUPFAM" id="SSF53756">
    <property type="entry name" value="UDP-Glycosyltransferase/glycogen phosphorylase"/>
    <property type="match status" value="1"/>
</dbReference>
<dbReference type="AlphaFoldDB" id="A0AAD0QAH2"/>
<dbReference type="GeneID" id="97762537"/>
<accession>A0AAD0QAH2</accession>
<dbReference type="RefSeq" id="WP_114933788.1">
    <property type="nucleotide sequence ID" value="NZ_BMSP01000010.1"/>
</dbReference>